<reference evidence="1" key="1">
    <citation type="submission" date="2015-05" db="UniProtKB">
        <authorList>
            <consortium name="EnsemblMetazoa"/>
        </authorList>
    </citation>
    <scope>IDENTIFICATION</scope>
</reference>
<protein>
    <submittedName>
        <fullName evidence="1">Uncharacterized protein</fullName>
    </submittedName>
</protein>
<name>T1HER9_RHOPR</name>
<dbReference type="EMBL" id="ACPB03016401">
    <property type="status" value="NOT_ANNOTATED_CDS"/>
    <property type="molecule type" value="Genomic_DNA"/>
</dbReference>
<sequence length="78" mass="8914">MDPRNEFTLSWWDYLLLILTLGSSALIGIYYSFSKKKPKTLDEYMFGSMNMPWLPILLSNVSSTLKNVSINLLDVAAH</sequence>
<dbReference type="EnsemblMetazoa" id="RPRC002541-RA">
    <property type="protein sequence ID" value="RPRC002541-PA"/>
    <property type="gene ID" value="RPRC002541"/>
</dbReference>
<organism evidence="1 2">
    <name type="scientific">Rhodnius prolixus</name>
    <name type="common">Triatomid bug</name>
    <dbReference type="NCBI Taxonomy" id="13249"/>
    <lineage>
        <taxon>Eukaryota</taxon>
        <taxon>Metazoa</taxon>
        <taxon>Ecdysozoa</taxon>
        <taxon>Arthropoda</taxon>
        <taxon>Hexapoda</taxon>
        <taxon>Insecta</taxon>
        <taxon>Pterygota</taxon>
        <taxon>Neoptera</taxon>
        <taxon>Paraneoptera</taxon>
        <taxon>Hemiptera</taxon>
        <taxon>Heteroptera</taxon>
        <taxon>Panheteroptera</taxon>
        <taxon>Cimicomorpha</taxon>
        <taxon>Reduviidae</taxon>
        <taxon>Triatominae</taxon>
        <taxon>Rhodnius</taxon>
    </lineage>
</organism>
<dbReference type="InParanoid" id="T1HER9"/>
<accession>T1HER9</accession>
<proteinExistence type="predicted"/>
<evidence type="ECO:0000313" key="2">
    <source>
        <dbReference type="Proteomes" id="UP000015103"/>
    </source>
</evidence>
<dbReference type="Proteomes" id="UP000015103">
    <property type="component" value="Unassembled WGS sequence"/>
</dbReference>
<evidence type="ECO:0000313" key="1">
    <source>
        <dbReference type="EnsemblMetazoa" id="RPRC002541-PA"/>
    </source>
</evidence>
<dbReference type="AlphaFoldDB" id="T1HER9"/>
<dbReference type="VEuPathDB" id="VectorBase:RPRC002541"/>
<dbReference type="HOGENOM" id="CLU_2625063_0_0_1"/>
<keyword evidence="2" id="KW-1185">Reference proteome</keyword>